<protein>
    <recommendedName>
        <fullName evidence="5">Six-hairpin glycosidase</fullName>
    </recommendedName>
</protein>
<dbReference type="AlphaFoldDB" id="A0A148KKA7"/>
<feature type="domain" description="BT-1020-like structural beta-sandwich" evidence="1">
    <location>
        <begin position="436"/>
        <end position="590"/>
    </location>
</feature>
<sequence>MAQQAILKRLIANKITLAIYCLLMVACTKEQQVVITPSSSSAEKTLANIQYDGEIVVNSNADGGLRPVIGVQNIQVYRANRINSMHADKVSDTYTHAPMLAYWRGKFYLNYLHAPVNEHDPNTSTSLTSSTDGITWEAPKVIFPAYQLSDGNFSINHQRASFYHAPNGKLLTTAFFGSYPKPHMGEGVGRAVREIYADGSLSPIYFIRLNANGNWTKQDTEHFPLFSTSDDKEFIAACESLLADRLITSPWWEEDRLDKTGLYGVEGQALSYYTLPSGQTMGIVKAGATFVTDNKALSWQSSGQAINIPASAAKYWGQKTTDGRYALAFNPTTRLRHPLAIATSENGQNFQNLLAVHGELPVQRYPGKYKNMGAQYVRGIVEGNGTPADGNLWLTYSVNKEDIWVSMVPTPTQSVVSGNINDDFSQLDAVNLPIGWNIYKPLWAPVTVYDTRSAQGNVLSLADEDPYDYASVTRVFPASRSALIRFKLLAKQVNGRLEIDLVNAAGLRAVQLAFTEQGQVEAKHEGIWKPAGTYTADKWMDVEIDVNPDHDVDSFQFRINGEEVLYRKAYFTELVPNVERLVIRTGEYRRRGSGGHELTDADIKSTKSQFLIDDVSIVANREPES</sequence>
<comment type="caution">
    <text evidence="3">The sequence shown here is derived from an EMBL/GenBank/DDBJ whole genome shotgun (WGS) entry which is preliminary data.</text>
</comment>
<dbReference type="Proteomes" id="UP000070299">
    <property type="component" value="Unassembled WGS sequence"/>
</dbReference>
<dbReference type="EMBL" id="LSNE01000020">
    <property type="protein sequence ID" value="KXI26754.1"/>
    <property type="molecule type" value="Genomic_DNA"/>
</dbReference>
<proteinExistence type="predicted"/>
<dbReference type="RefSeq" id="WP_068382165.1">
    <property type="nucleotide sequence ID" value="NZ_LSNE01000020.1"/>
</dbReference>
<evidence type="ECO:0000313" key="3">
    <source>
        <dbReference type="EMBL" id="KXI26754.1"/>
    </source>
</evidence>
<reference evidence="4" key="1">
    <citation type="submission" date="2016-02" db="EMBL/GenBank/DDBJ databases">
        <authorList>
            <person name="Schultz-Johansen M."/>
            <person name="Glaring M.A."/>
            <person name="Bech P.K."/>
            <person name="Stougaard P."/>
        </authorList>
    </citation>
    <scope>NUCLEOTIDE SEQUENCE [LARGE SCALE GENOMIC DNA]</scope>
    <source>
        <strain evidence="4">S66</strain>
    </source>
</reference>
<evidence type="ECO:0000259" key="2">
    <source>
        <dbReference type="Pfam" id="PF24067"/>
    </source>
</evidence>
<keyword evidence="4" id="KW-1185">Reference proteome</keyword>
<evidence type="ECO:0008006" key="5">
    <source>
        <dbReference type="Google" id="ProtNLM"/>
    </source>
</evidence>
<evidence type="ECO:0000313" key="4">
    <source>
        <dbReference type="Proteomes" id="UP000070299"/>
    </source>
</evidence>
<evidence type="ECO:0000259" key="1">
    <source>
        <dbReference type="Pfam" id="PF22585"/>
    </source>
</evidence>
<dbReference type="STRING" id="1799789.AX660_02985"/>
<dbReference type="Pfam" id="PF22585">
    <property type="entry name" value="Sialidase-like_CBM"/>
    <property type="match status" value="1"/>
</dbReference>
<dbReference type="InterPro" id="IPR036278">
    <property type="entry name" value="Sialidase_sf"/>
</dbReference>
<accession>A0A148KKA7</accession>
<dbReference type="InterPro" id="IPR056425">
    <property type="entry name" value="Beta-prop_BT_1020"/>
</dbReference>
<dbReference type="Pfam" id="PF24067">
    <property type="entry name" value="Beta-prop_BT_1020"/>
    <property type="match status" value="1"/>
</dbReference>
<gene>
    <name evidence="3" type="ORF">AX660_02985</name>
</gene>
<dbReference type="OrthoDB" id="6759120at2"/>
<feature type="domain" description="BT-1020-like N-terminal beta-propeller" evidence="2">
    <location>
        <begin position="48"/>
        <end position="258"/>
    </location>
</feature>
<name>A0A148KKA7_9ALTE</name>
<dbReference type="SUPFAM" id="SSF50939">
    <property type="entry name" value="Sialidases"/>
    <property type="match status" value="1"/>
</dbReference>
<organism evidence="3 4">
    <name type="scientific">Paraglaciecola hydrolytica</name>
    <dbReference type="NCBI Taxonomy" id="1799789"/>
    <lineage>
        <taxon>Bacteria</taxon>
        <taxon>Pseudomonadati</taxon>
        <taxon>Pseudomonadota</taxon>
        <taxon>Gammaproteobacteria</taxon>
        <taxon>Alteromonadales</taxon>
        <taxon>Alteromonadaceae</taxon>
        <taxon>Paraglaciecola</taxon>
    </lineage>
</organism>
<dbReference type="InterPro" id="IPR054490">
    <property type="entry name" value="BT_1020-like_b-sandwich_1"/>
</dbReference>